<dbReference type="InterPro" id="IPR004181">
    <property type="entry name" value="Znf_MIZ"/>
</dbReference>
<dbReference type="CDD" id="cd16651">
    <property type="entry name" value="SPL-RING_NSE2"/>
    <property type="match status" value="1"/>
</dbReference>
<evidence type="ECO:0000256" key="5">
    <source>
        <dbReference type="ARBA" id="ARBA00022679"/>
    </source>
</evidence>
<evidence type="ECO:0000256" key="9">
    <source>
        <dbReference type="ARBA" id="ARBA00022833"/>
    </source>
</evidence>
<dbReference type="InterPro" id="IPR013083">
    <property type="entry name" value="Znf_RING/FYVE/PHD"/>
</dbReference>
<dbReference type="SUPFAM" id="SSF57850">
    <property type="entry name" value="RING/U-box"/>
    <property type="match status" value="1"/>
</dbReference>
<keyword evidence="5" id="KW-0808">Transferase</keyword>
<evidence type="ECO:0000256" key="6">
    <source>
        <dbReference type="ARBA" id="ARBA00022723"/>
    </source>
</evidence>
<evidence type="ECO:0000256" key="10">
    <source>
        <dbReference type="ARBA" id="ARBA00023242"/>
    </source>
</evidence>
<proteinExistence type="inferred from homology"/>
<evidence type="ECO:0000313" key="16">
    <source>
        <dbReference type="RefSeq" id="XP_052751971.1"/>
    </source>
</evidence>
<keyword evidence="10" id="KW-0539">Nucleus</keyword>
<comment type="similarity">
    <text evidence="3">Belongs to the NSE2 family.</text>
</comment>
<dbReference type="InterPro" id="IPR026846">
    <property type="entry name" value="Nse2(Mms21)"/>
</dbReference>
<dbReference type="Gene3D" id="3.30.40.10">
    <property type="entry name" value="Zinc/RING finger domain, C3HC4 (zinc finger)"/>
    <property type="match status" value="1"/>
</dbReference>
<evidence type="ECO:0000313" key="15">
    <source>
        <dbReference type="Proteomes" id="UP001652740"/>
    </source>
</evidence>
<evidence type="ECO:0000256" key="3">
    <source>
        <dbReference type="ARBA" id="ARBA00008212"/>
    </source>
</evidence>
<evidence type="ECO:0000256" key="11">
    <source>
        <dbReference type="ARBA" id="ARBA00031731"/>
    </source>
</evidence>
<dbReference type="Proteomes" id="UP001652740">
    <property type="component" value="Unplaced"/>
</dbReference>
<dbReference type="PROSITE" id="PS51044">
    <property type="entry name" value="ZF_SP_RING"/>
    <property type="match status" value="1"/>
</dbReference>
<keyword evidence="15" id="KW-1185">Reference proteome</keyword>
<evidence type="ECO:0000256" key="7">
    <source>
        <dbReference type="ARBA" id="ARBA00022771"/>
    </source>
</evidence>
<sequence>MAEADTDLSQLRKECITSLYLCTDNLNKYLENEKESEFAKLKSYVSEYCLLEAQEEVAIQALDKAKRETDISNVDTLQDRFKAHLSNLASKRLNVNNHPYMLELNKRFEKRQQAARQHLDESDVAITESQDQYIDPITKKPIVDPVKNTVCGHIYEKEAIINLINMKNRTKCPVVGCGNRGPVLTQHLLSDDELKFRMTLTQHSTMIQERSIMNLDDSIN</sequence>
<feature type="domain" description="SP-RING-type" evidence="14">
    <location>
        <begin position="120"/>
        <end position="203"/>
    </location>
</feature>
<dbReference type="GeneID" id="113515879"/>
<comment type="subcellular location">
    <subcellularLocation>
        <location evidence="1">Nucleus</location>
    </subcellularLocation>
</comment>
<keyword evidence="8" id="KW-0833">Ubl conjugation pathway</keyword>
<name>A0ABM3MKR8_GALME</name>
<keyword evidence="9" id="KW-0862">Zinc</keyword>
<comment type="pathway">
    <text evidence="2">Protein modification; protein sumoylation.</text>
</comment>
<evidence type="ECO:0000256" key="12">
    <source>
        <dbReference type="ARBA" id="ARBA00032533"/>
    </source>
</evidence>
<organism evidence="15 16">
    <name type="scientific">Galleria mellonella</name>
    <name type="common">Greater wax moth</name>
    <dbReference type="NCBI Taxonomy" id="7137"/>
    <lineage>
        <taxon>Eukaryota</taxon>
        <taxon>Metazoa</taxon>
        <taxon>Ecdysozoa</taxon>
        <taxon>Arthropoda</taxon>
        <taxon>Hexapoda</taxon>
        <taxon>Insecta</taxon>
        <taxon>Pterygota</taxon>
        <taxon>Neoptera</taxon>
        <taxon>Endopterygota</taxon>
        <taxon>Lepidoptera</taxon>
        <taxon>Glossata</taxon>
        <taxon>Ditrysia</taxon>
        <taxon>Pyraloidea</taxon>
        <taxon>Pyralidae</taxon>
        <taxon>Galleriinae</taxon>
        <taxon>Galleria</taxon>
    </lineage>
</organism>
<dbReference type="PANTHER" id="PTHR21330:SF1">
    <property type="entry name" value="E3 SUMO-PROTEIN LIGASE NSE2"/>
    <property type="match status" value="1"/>
</dbReference>
<dbReference type="Pfam" id="PF11789">
    <property type="entry name" value="zf-Nse"/>
    <property type="match status" value="1"/>
</dbReference>
<reference evidence="16" key="1">
    <citation type="submission" date="2025-08" db="UniProtKB">
        <authorList>
            <consortium name="RefSeq"/>
        </authorList>
    </citation>
    <scope>IDENTIFICATION</scope>
    <source>
        <tissue evidence="16">Whole larvae</tissue>
    </source>
</reference>
<evidence type="ECO:0000256" key="1">
    <source>
        <dbReference type="ARBA" id="ARBA00004123"/>
    </source>
</evidence>
<evidence type="ECO:0000256" key="2">
    <source>
        <dbReference type="ARBA" id="ARBA00004718"/>
    </source>
</evidence>
<gene>
    <name evidence="16" type="primary">LOC113515879</name>
</gene>
<keyword evidence="6" id="KW-0479">Metal-binding</keyword>
<dbReference type="PANTHER" id="PTHR21330">
    <property type="entry name" value="E3 SUMO-PROTEIN LIGASE NSE2"/>
    <property type="match status" value="1"/>
</dbReference>
<protein>
    <recommendedName>
        <fullName evidence="4">E3 SUMO-protein ligase NSE2</fullName>
    </recommendedName>
    <alternativeName>
        <fullName evidence="11">E3 SUMO-protein transferase NSE2</fullName>
    </alternativeName>
    <alternativeName>
        <fullName evidence="12">Non-structural maintenance of chromosomes element 2 homolog</fullName>
    </alternativeName>
</protein>
<accession>A0ABM3MKR8</accession>
<evidence type="ECO:0000259" key="14">
    <source>
        <dbReference type="PROSITE" id="PS51044"/>
    </source>
</evidence>
<evidence type="ECO:0000256" key="8">
    <source>
        <dbReference type="ARBA" id="ARBA00022786"/>
    </source>
</evidence>
<keyword evidence="7 13" id="KW-0863">Zinc-finger</keyword>
<dbReference type="RefSeq" id="XP_052751971.1">
    <property type="nucleotide sequence ID" value="XM_052896011.1"/>
</dbReference>
<evidence type="ECO:0000256" key="13">
    <source>
        <dbReference type="PROSITE-ProRule" id="PRU00452"/>
    </source>
</evidence>
<evidence type="ECO:0000256" key="4">
    <source>
        <dbReference type="ARBA" id="ARBA00020923"/>
    </source>
</evidence>